<dbReference type="Gene3D" id="3.30.870.10">
    <property type="entry name" value="Endonuclease Chain A"/>
    <property type="match status" value="2"/>
</dbReference>
<keyword evidence="6" id="KW-0378">Hydrolase</keyword>
<comment type="function">
    <text evidence="1">Could be a virulence factor.</text>
</comment>
<dbReference type="InterPro" id="IPR001736">
    <property type="entry name" value="PLipase_D/transphosphatidylase"/>
</dbReference>
<dbReference type="InterPro" id="IPR025202">
    <property type="entry name" value="PLD-like_dom"/>
</dbReference>
<dbReference type="CDD" id="cd09140">
    <property type="entry name" value="PLDc_vPLD1_2_like_bac_1"/>
    <property type="match status" value="1"/>
</dbReference>
<evidence type="ECO:0000256" key="9">
    <source>
        <dbReference type="SAM" id="MobiDB-lite"/>
    </source>
</evidence>
<keyword evidence="4" id="KW-0964">Secreted</keyword>
<feature type="region of interest" description="Disordered" evidence="9">
    <location>
        <begin position="216"/>
        <end position="242"/>
    </location>
</feature>
<dbReference type="InterPro" id="IPR015679">
    <property type="entry name" value="PLipase_D_fam"/>
</dbReference>
<feature type="domain" description="PLD phosphodiesterase" evidence="10">
    <location>
        <begin position="404"/>
        <end position="431"/>
    </location>
</feature>
<dbReference type="CDD" id="cd09143">
    <property type="entry name" value="PLDc_vPLD1_2_like_bac_2"/>
    <property type="match status" value="1"/>
</dbReference>
<evidence type="ECO:0000256" key="2">
    <source>
        <dbReference type="ARBA" id="ARBA00004613"/>
    </source>
</evidence>
<dbReference type="SUPFAM" id="SSF56024">
    <property type="entry name" value="Phospholipase D/nuclease"/>
    <property type="match status" value="2"/>
</dbReference>
<dbReference type="SMART" id="SM00155">
    <property type="entry name" value="PLDc"/>
    <property type="match status" value="2"/>
</dbReference>
<evidence type="ECO:0000256" key="8">
    <source>
        <dbReference type="ARBA" id="ARBA00029594"/>
    </source>
</evidence>
<dbReference type="EMBL" id="FQUE01000004">
    <property type="protein sequence ID" value="SHF19815.1"/>
    <property type="molecule type" value="Genomic_DNA"/>
</dbReference>
<comment type="subcellular location">
    <subcellularLocation>
        <location evidence="2">Secreted</location>
    </subcellularLocation>
</comment>
<feature type="compositionally biased region" description="Basic and acidic residues" evidence="9">
    <location>
        <begin position="216"/>
        <end position="241"/>
    </location>
</feature>
<feature type="region of interest" description="Disordered" evidence="9">
    <location>
        <begin position="18"/>
        <end position="41"/>
    </location>
</feature>
<evidence type="ECO:0000256" key="5">
    <source>
        <dbReference type="ARBA" id="ARBA00022737"/>
    </source>
</evidence>
<protein>
    <recommendedName>
        <fullName evidence="3">Phospholipase D</fullName>
    </recommendedName>
    <alternativeName>
        <fullName evidence="8">Choline phosphatase</fullName>
    </alternativeName>
</protein>
<gene>
    <name evidence="11" type="ORF">SAMN05444339_10468</name>
</gene>
<feature type="domain" description="PLD phosphodiesterase" evidence="10">
    <location>
        <begin position="189"/>
        <end position="216"/>
    </location>
</feature>
<organism evidence="11 12">
    <name type="scientific">Loktanella atrilutea</name>
    <dbReference type="NCBI Taxonomy" id="366533"/>
    <lineage>
        <taxon>Bacteria</taxon>
        <taxon>Pseudomonadati</taxon>
        <taxon>Pseudomonadota</taxon>
        <taxon>Alphaproteobacteria</taxon>
        <taxon>Rhodobacterales</taxon>
        <taxon>Roseobacteraceae</taxon>
        <taxon>Loktanella</taxon>
    </lineage>
</organism>
<dbReference type="GO" id="GO:0005886">
    <property type="term" value="C:plasma membrane"/>
    <property type="evidence" value="ECO:0007669"/>
    <property type="project" value="TreeGrafter"/>
</dbReference>
<dbReference type="STRING" id="366533.SAMN05444339_10468"/>
<evidence type="ECO:0000313" key="11">
    <source>
        <dbReference type="EMBL" id="SHF19815.1"/>
    </source>
</evidence>
<accession>A0A1M4ZPF9</accession>
<dbReference type="GO" id="GO:0009395">
    <property type="term" value="P:phospholipid catabolic process"/>
    <property type="evidence" value="ECO:0007669"/>
    <property type="project" value="TreeGrafter"/>
</dbReference>
<sequence length="560" mass="61847">MGPPIRIQGKTPLQLANRPAVTDGLSRGHAGRPSGRGPAKSGRECIILDVEQAKPAAEGSIFRPEHNCWRMERADRLALIVDAAGYFKMLRSVLSTAKRELLLIGWDFDFEIEMCPGESDAEGCAPDGLPNQLGAFLEEIVRRAPDLNIYILKWNGAVLAAPGRLLPTLALHMFGDDRIHFALDGHHPFGACHHQKIIVADDSFAFCGCIDATEDRWDTPDHTPGDPRRVRKDGSPSEPWHDITTALTGPVATALADLSRNRWLRATGDTLARPEVDAADVWPSALKVDAEDLNVAIARTEPPYDGAPMINEIEQLYLDSIRLARDTIYIESQYFAAETVCDAIAERLKENGGPEVVVINPEAALSALEDKAMHTLRGRMIDQLTAVDHQDRFRIYYPVNAEEEPIYVHAKVMIVDDRLLHIGSSNLDDRSMGFDTECDIAFADRADVITGFRRTLLCEHLDAAPDTLDATLRETGSLIAAIETLNGAEGRGLRRVKTLPEEPVGWFLADTRLLDPRYYKRHAATAGKGVRPRHLAMIAGGAALGFLGYRAWQHWRGSRS</sequence>
<reference evidence="12" key="1">
    <citation type="submission" date="2016-11" db="EMBL/GenBank/DDBJ databases">
        <authorList>
            <person name="Varghese N."/>
            <person name="Submissions S."/>
        </authorList>
    </citation>
    <scope>NUCLEOTIDE SEQUENCE [LARGE SCALE GENOMIC DNA]</scope>
    <source>
        <strain evidence="12">DSM 29326</strain>
    </source>
</reference>
<evidence type="ECO:0000259" key="10">
    <source>
        <dbReference type="PROSITE" id="PS50035"/>
    </source>
</evidence>
<evidence type="ECO:0000256" key="6">
    <source>
        <dbReference type="ARBA" id="ARBA00022801"/>
    </source>
</evidence>
<dbReference type="Proteomes" id="UP000183987">
    <property type="component" value="Unassembled WGS sequence"/>
</dbReference>
<proteinExistence type="predicted"/>
<keyword evidence="5" id="KW-0677">Repeat</keyword>
<name>A0A1M4ZPF9_LOKAT</name>
<dbReference type="PROSITE" id="PS50035">
    <property type="entry name" value="PLD"/>
    <property type="match status" value="2"/>
</dbReference>
<evidence type="ECO:0000256" key="3">
    <source>
        <dbReference type="ARBA" id="ARBA00018392"/>
    </source>
</evidence>
<dbReference type="GO" id="GO:0005576">
    <property type="term" value="C:extracellular region"/>
    <property type="evidence" value="ECO:0007669"/>
    <property type="project" value="UniProtKB-SubCell"/>
</dbReference>
<evidence type="ECO:0000256" key="7">
    <source>
        <dbReference type="ARBA" id="ARBA00023098"/>
    </source>
</evidence>
<dbReference type="PANTHER" id="PTHR18896">
    <property type="entry name" value="PHOSPHOLIPASE D"/>
    <property type="match status" value="1"/>
</dbReference>
<dbReference type="PANTHER" id="PTHR18896:SF60">
    <property type="entry name" value="PHOSPHOLIPASE D"/>
    <property type="match status" value="1"/>
</dbReference>
<dbReference type="AlphaFoldDB" id="A0A1M4ZPF9"/>
<evidence type="ECO:0000256" key="1">
    <source>
        <dbReference type="ARBA" id="ARBA00003145"/>
    </source>
</evidence>
<dbReference type="OrthoDB" id="8828485at2"/>
<dbReference type="GO" id="GO:0004630">
    <property type="term" value="F:phospholipase D activity"/>
    <property type="evidence" value="ECO:0007669"/>
    <property type="project" value="TreeGrafter"/>
</dbReference>
<keyword evidence="12" id="KW-1185">Reference proteome</keyword>
<keyword evidence="7" id="KW-0443">Lipid metabolism</keyword>
<dbReference type="Pfam" id="PF13091">
    <property type="entry name" value="PLDc_2"/>
    <property type="match status" value="1"/>
</dbReference>
<evidence type="ECO:0000313" key="12">
    <source>
        <dbReference type="Proteomes" id="UP000183987"/>
    </source>
</evidence>
<evidence type="ECO:0000256" key="4">
    <source>
        <dbReference type="ARBA" id="ARBA00022525"/>
    </source>
</evidence>